<feature type="domain" description="MacB-like periplasmic core" evidence="8">
    <location>
        <begin position="20"/>
        <end position="235"/>
    </location>
</feature>
<dbReference type="KEGG" id="rhoz:GXP67_17535"/>
<accession>A0A6C0GKG5</accession>
<keyword evidence="2" id="KW-1003">Cell membrane</keyword>
<feature type="transmembrane region" description="Helical" evidence="6">
    <location>
        <begin position="713"/>
        <end position="735"/>
    </location>
</feature>
<protein>
    <submittedName>
        <fullName evidence="9">FtsX-like permease family protein</fullName>
    </submittedName>
</protein>
<feature type="transmembrane region" description="Helical" evidence="6">
    <location>
        <begin position="372"/>
        <end position="395"/>
    </location>
</feature>
<evidence type="ECO:0000313" key="9">
    <source>
        <dbReference type="EMBL" id="QHT68314.1"/>
    </source>
</evidence>
<gene>
    <name evidence="9" type="ORF">GXP67_17535</name>
</gene>
<keyword evidence="10" id="KW-1185">Reference proteome</keyword>
<evidence type="ECO:0000256" key="2">
    <source>
        <dbReference type="ARBA" id="ARBA00022475"/>
    </source>
</evidence>
<name>A0A6C0GKG5_9BACT</name>
<dbReference type="InterPro" id="IPR003838">
    <property type="entry name" value="ABC3_permease_C"/>
</dbReference>
<dbReference type="InterPro" id="IPR025857">
    <property type="entry name" value="MacB_PCD"/>
</dbReference>
<feature type="domain" description="ABC3 transporter permease C-terminal" evidence="7">
    <location>
        <begin position="284"/>
        <end position="396"/>
    </location>
</feature>
<dbReference type="GO" id="GO:0005886">
    <property type="term" value="C:plasma membrane"/>
    <property type="evidence" value="ECO:0007669"/>
    <property type="project" value="UniProtKB-SubCell"/>
</dbReference>
<dbReference type="GO" id="GO:0022857">
    <property type="term" value="F:transmembrane transporter activity"/>
    <property type="evidence" value="ECO:0007669"/>
    <property type="project" value="TreeGrafter"/>
</dbReference>
<evidence type="ECO:0000256" key="1">
    <source>
        <dbReference type="ARBA" id="ARBA00004651"/>
    </source>
</evidence>
<feature type="transmembrane region" description="Helical" evidence="6">
    <location>
        <begin position="21"/>
        <end position="42"/>
    </location>
</feature>
<evidence type="ECO:0000256" key="4">
    <source>
        <dbReference type="ARBA" id="ARBA00022989"/>
    </source>
</evidence>
<feature type="transmembrane region" description="Helical" evidence="6">
    <location>
        <begin position="755"/>
        <end position="773"/>
    </location>
</feature>
<dbReference type="AlphaFoldDB" id="A0A6C0GKG5"/>
<keyword evidence="5 6" id="KW-0472">Membrane</keyword>
<organism evidence="9 10">
    <name type="scientific">Rhodocytophaga rosea</name>
    <dbReference type="NCBI Taxonomy" id="2704465"/>
    <lineage>
        <taxon>Bacteria</taxon>
        <taxon>Pseudomonadati</taxon>
        <taxon>Bacteroidota</taxon>
        <taxon>Cytophagia</taxon>
        <taxon>Cytophagales</taxon>
        <taxon>Rhodocytophagaceae</taxon>
        <taxon>Rhodocytophaga</taxon>
    </lineage>
</organism>
<dbReference type="Pfam" id="PF02687">
    <property type="entry name" value="FtsX"/>
    <property type="match status" value="2"/>
</dbReference>
<reference evidence="9 10" key="1">
    <citation type="submission" date="2020-01" db="EMBL/GenBank/DDBJ databases">
        <authorList>
            <person name="Kim M.K."/>
        </authorList>
    </citation>
    <scope>NUCLEOTIDE SEQUENCE [LARGE SCALE GENOMIC DNA]</scope>
    <source>
        <strain evidence="9 10">172606-1</strain>
    </source>
</reference>
<dbReference type="PANTHER" id="PTHR30572">
    <property type="entry name" value="MEMBRANE COMPONENT OF TRANSPORTER-RELATED"/>
    <property type="match status" value="1"/>
</dbReference>
<feature type="transmembrane region" description="Helical" evidence="6">
    <location>
        <begin position="329"/>
        <end position="352"/>
    </location>
</feature>
<sequence length="792" mass="88105">MLKNYITIAVRTLVRQAVFSSVTIIGFSIGMTCVMLISLYVWDELQYDRHHQQHEQIYRVVQQQYFTGTSQALATTSGPVAAALQKDYAEVEKAVRIFIRKNALLSSGERKFYGENVAFTDPSAFKVFTFQFIAGNANDALAQPNTMVLTESTAQKYFGREDPIGKIIKLNNTPYTINGLIKDPPANSHVHFSCLASLVTLEQFPWMQNWGITSLWTYVLVKPQTSIAALEKKLPAFVEKYHGEGYSERISYQLQPLIDIHLYSNMAGEIEPNGNILFVKIFAAIAIFILLLACINYINLSTARATERMKEVGLRKMVGAHRFQVASQFLIEAVITSLLAFVMAVLLFSISLPVFNQLTGKAFSWYTLDSNMILVSLIIFILAGLISGLYPAFYLSSFRLVNAFKSNVTHIRTGLDFRKVLVVVQFTVSVVLLIATFIAYQQLQYIQSSHLGFDKEHLINVKVRDAQWRGKSDLLKQQLSTVSGVAKVAASLNFMGEELDGSDVRPAGTPEEATKLLAVTFVDYDFIETMQMQMAAGRAFSNQFAGDTSAAFIINEAAVKAFGWSSAEEAIGKELEYLGGERMKEPVIGVVKDFHFASLHQQVQPLLLMCWPSRLSSLSIKLRSGDPAITLAELDKKWQSLSPDFPFEYQFADDAIDKLYQSDQRAGQLFAVFAALAIGIACLGLFGMTVFTARKRIKEIGVRKVLGASINQIILLLCKDFISLVLISILIAAPIAWYGMHQWLNNFAFHIEINIIPFIIAGAIASSIALLTISHQAIKAALANPVNSLRNE</sequence>
<dbReference type="Proteomes" id="UP000480178">
    <property type="component" value="Chromosome"/>
</dbReference>
<dbReference type="Pfam" id="PF12704">
    <property type="entry name" value="MacB_PCD"/>
    <property type="match status" value="1"/>
</dbReference>
<proteinExistence type="predicted"/>
<feature type="domain" description="ABC3 transporter permease C-terminal" evidence="7">
    <location>
        <begin position="672"/>
        <end position="779"/>
    </location>
</feature>
<evidence type="ECO:0000256" key="6">
    <source>
        <dbReference type="SAM" id="Phobius"/>
    </source>
</evidence>
<feature type="transmembrane region" description="Helical" evidence="6">
    <location>
        <begin position="277"/>
        <end position="300"/>
    </location>
</feature>
<evidence type="ECO:0000256" key="5">
    <source>
        <dbReference type="ARBA" id="ARBA00023136"/>
    </source>
</evidence>
<dbReference type="EMBL" id="CP048222">
    <property type="protein sequence ID" value="QHT68314.1"/>
    <property type="molecule type" value="Genomic_DNA"/>
</dbReference>
<evidence type="ECO:0000259" key="8">
    <source>
        <dbReference type="Pfam" id="PF12704"/>
    </source>
</evidence>
<evidence type="ECO:0000259" key="7">
    <source>
        <dbReference type="Pfam" id="PF02687"/>
    </source>
</evidence>
<keyword evidence="4 6" id="KW-1133">Transmembrane helix</keyword>
<keyword evidence="3 6" id="KW-0812">Transmembrane</keyword>
<feature type="transmembrane region" description="Helical" evidence="6">
    <location>
        <begin position="420"/>
        <end position="440"/>
    </location>
</feature>
<feature type="transmembrane region" description="Helical" evidence="6">
    <location>
        <begin position="669"/>
        <end position="692"/>
    </location>
</feature>
<dbReference type="InterPro" id="IPR050250">
    <property type="entry name" value="Macrolide_Exporter_MacB"/>
</dbReference>
<evidence type="ECO:0000313" key="10">
    <source>
        <dbReference type="Proteomes" id="UP000480178"/>
    </source>
</evidence>
<dbReference type="RefSeq" id="WP_162444328.1">
    <property type="nucleotide sequence ID" value="NZ_CP048222.1"/>
</dbReference>
<comment type="subcellular location">
    <subcellularLocation>
        <location evidence="1">Cell membrane</location>
        <topology evidence="1">Multi-pass membrane protein</topology>
    </subcellularLocation>
</comment>
<evidence type="ECO:0000256" key="3">
    <source>
        <dbReference type="ARBA" id="ARBA00022692"/>
    </source>
</evidence>
<dbReference type="PANTHER" id="PTHR30572:SF18">
    <property type="entry name" value="ABC-TYPE MACROLIDE FAMILY EXPORT SYSTEM PERMEASE COMPONENT 2"/>
    <property type="match status" value="1"/>
</dbReference>